<protein>
    <submittedName>
        <fullName evidence="2">Maestro heat-like repeat-containing protein family member 7</fullName>
    </submittedName>
</protein>
<dbReference type="Pfam" id="PF23210">
    <property type="entry name" value="HEAT_Maestro_2"/>
    <property type="match status" value="1"/>
</dbReference>
<evidence type="ECO:0000313" key="2">
    <source>
        <dbReference type="EMBL" id="KAK9408286.1"/>
    </source>
</evidence>
<proteinExistence type="predicted"/>
<dbReference type="SUPFAM" id="SSF48371">
    <property type="entry name" value="ARM repeat"/>
    <property type="match status" value="1"/>
</dbReference>
<keyword evidence="3" id="KW-1185">Reference proteome</keyword>
<dbReference type="InterPro" id="IPR016024">
    <property type="entry name" value="ARM-type_fold"/>
</dbReference>
<dbReference type="GO" id="GO:0005737">
    <property type="term" value="C:cytoplasm"/>
    <property type="evidence" value="ECO:0007669"/>
    <property type="project" value="TreeGrafter"/>
</dbReference>
<dbReference type="AlphaFoldDB" id="A0AAW1C0V5"/>
<dbReference type="EMBL" id="JAOTOJ010000002">
    <property type="protein sequence ID" value="KAK9408286.1"/>
    <property type="molecule type" value="Genomic_DNA"/>
</dbReference>
<gene>
    <name evidence="2" type="ORF">NXF25_007060</name>
</gene>
<evidence type="ECO:0000259" key="1">
    <source>
        <dbReference type="Pfam" id="PF23210"/>
    </source>
</evidence>
<dbReference type="Proteomes" id="UP001474421">
    <property type="component" value="Unassembled WGS sequence"/>
</dbReference>
<dbReference type="InterPro" id="IPR045206">
    <property type="entry name" value="Maestro_heat-like_prot"/>
</dbReference>
<accession>A0AAW1C0V5</accession>
<comment type="caution">
    <text evidence="2">The sequence shown here is derived from an EMBL/GenBank/DDBJ whole genome shotgun (WGS) entry which is preliminary data.</text>
</comment>
<dbReference type="InterPro" id="IPR055408">
    <property type="entry name" value="HEAT_MROH2B-like"/>
</dbReference>
<evidence type="ECO:0000313" key="3">
    <source>
        <dbReference type="Proteomes" id="UP001474421"/>
    </source>
</evidence>
<reference evidence="2 3" key="1">
    <citation type="journal article" date="2024" name="Proc. Natl. Acad. Sci. U.S.A.">
        <title>The genetic regulatory architecture and epigenomic basis for age-related changes in rattlesnake venom.</title>
        <authorList>
            <person name="Hogan M.P."/>
            <person name="Holding M.L."/>
            <person name="Nystrom G.S."/>
            <person name="Colston T.J."/>
            <person name="Bartlett D.A."/>
            <person name="Mason A.J."/>
            <person name="Ellsworth S.A."/>
            <person name="Rautsaw R.M."/>
            <person name="Lawrence K.C."/>
            <person name="Strickland J.L."/>
            <person name="He B."/>
            <person name="Fraser P."/>
            <person name="Margres M.J."/>
            <person name="Gilbert D.M."/>
            <person name="Gibbs H.L."/>
            <person name="Parkinson C.L."/>
            <person name="Rokyta D.R."/>
        </authorList>
    </citation>
    <scope>NUCLEOTIDE SEQUENCE [LARGE SCALE GENOMIC DNA]</scope>
    <source>
        <strain evidence="2">DRR0105</strain>
    </source>
</reference>
<dbReference type="PANTHER" id="PTHR23120">
    <property type="entry name" value="MAESTRO-RELATED HEAT DOMAIN-CONTAINING"/>
    <property type="match status" value="1"/>
</dbReference>
<feature type="domain" description="MROH2B-like HEAT-repeats" evidence="1">
    <location>
        <begin position="25"/>
        <end position="117"/>
    </location>
</feature>
<sequence length="187" mass="21448">MFSNQGIDIFINFLNAMNTVYGPLAEKGKIVETIVETLEEHYNHPLALFLLINCMNAIANLSKIQPPITSDVETRLLNIVLRRLIGNGPERQLEICDKILYRQASMAFAAMLKGLLAEAPTIEHLHNILGHFTKYITSSNRLEKVQAIKATNYLFMEAYHNLGLHYDAYEMREYLGKIWHCPNKEKQ</sequence>
<name>A0AAW1C0V5_CROAD</name>
<dbReference type="PANTHER" id="PTHR23120:SF40">
    <property type="entry name" value="MAESTRO HEAT-LIKE REPEAT-CONTAINING PROTEIN FAMILY MEMBER 6"/>
    <property type="match status" value="1"/>
</dbReference>
<organism evidence="2 3">
    <name type="scientific">Crotalus adamanteus</name>
    <name type="common">Eastern diamondback rattlesnake</name>
    <dbReference type="NCBI Taxonomy" id="8729"/>
    <lineage>
        <taxon>Eukaryota</taxon>
        <taxon>Metazoa</taxon>
        <taxon>Chordata</taxon>
        <taxon>Craniata</taxon>
        <taxon>Vertebrata</taxon>
        <taxon>Euteleostomi</taxon>
        <taxon>Lepidosauria</taxon>
        <taxon>Squamata</taxon>
        <taxon>Bifurcata</taxon>
        <taxon>Unidentata</taxon>
        <taxon>Episquamata</taxon>
        <taxon>Toxicofera</taxon>
        <taxon>Serpentes</taxon>
        <taxon>Colubroidea</taxon>
        <taxon>Viperidae</taxon>
        <taxon>Crotalinae</taxon>
        <taxon>Crotalus</taxon>
    </lineage>
</organism>